<feature type="region of interest" description="Disordered" evidence="1">
    <location>
        <begin position="27"/>
        <end position="112"/>
    </location>
</feature>
<feature type="region of interest" description="Disordered" evidence="1">
    <location>
        <begin position="130"/>
        <end position="168"/>
    </location>
</feature>
<comment type="caution">
    <text evidence="4">The sequence shown here is derived from an EMBL/GenBank/DDBJ whole genome shotgun (WGS) entry which is preliminary data.</text>
</comment>
<dbReference type="OrthoDB" id="2327418at2"/>
<sequence length="432" mass="48530">MFCPNCGHKVDPSQKFCDNCGAALKKKNTDADLNTDELHQAEDDDTIRSLSEIEAELKATENKPEPKVQQAPAQQKEYSHKEPAKPVHNSEPEHYDPVKTYERTKSSPEDALDDRTMAYNKNDFRQAAKVYHDPYTNKPYKPSEDPFKPTKSKLKKQQKLKQKEQAEKQSDGLFSNMLSFARNNSYLSIFAVIITAILLVFKRNYGWIALAVFILLWFLMSQIKHGKEVGLNQKFSHSNEKDDDSNENYTSNSYDQPREYQRPSHQKQPTHKKEHKIRDASRGKNSRQILIIISSVIGFISSVGGPFINGTSLSSTIASAANYTANLGAQTVLIMNISSAIRLICFISPVITLIAACFRSHGSIRIVRIFTFLPTIIYVLVYAIFSSGVVNSAAITGQTVVGGTVFGYSFYVLLITSVISLILAYTLRPIQR</sequence>
<feature type="domain" description="Zinc-ribbon" evidence="3">
    <location>
        <begin position="2"/>
        <end position="24"/>
    </location>
</feature>
<protein>
    <recommendedName>
        <fullName evidence="3">Zinc-ribbon domain-containing protein</fullName>
    </recommendedName>
</protein>
<evidence type="ECO:0000313" key="4">
    <source>
        <dbReference type="EMBL" id="KRK64277.1"/>
    </source>
</evidence>
<dbReference type="InterPro" id="IPR026870">
    <property type="entry name" value="Zinc_ribbon_dom"/>
</dbReference>
<dbReference type="AlphaFoldDB" id="A0A0R1IYF0"/>
<feature type="region of interest" description="Disordered" evidence="1">
    <location>
        <begin position="235"/>
        <end position="282"/>
    </location>
</feature>
<feature type="transmembrane region" description="Helical" evidence="2">
    <location>
        <begin position="207"/>
        <end position="223"/>
    </location>
</feature>
<feature type="compositionally biased region" description="Basic residues" evidence="1">
    <location>
        <begin position="150"/>
        <end position="160"/>
    </location>
</feature>
<feature type="compositionally biased region" description="Basic residues" evidence="1">
    <location>
        <begin position="264"/>
        <end position="275"/>
    </location>
</feature>
<accession>A0A0R1IYF0</accession>
<feature type="compositionally biased region" description="Basic and acidic residues" evidence="1">
    <location>
        <begin position="77"/>
        <end position="112"/>
    </location>
</feature>
<evidence type="ECO:0000256" key="1">
    <source>
        <dbReference type="SAM" id="MobiDB-lite"/>
    </source>
</evidence>
<organism evidence="4 5">
    <name type="scientific">Companilactobacillus tucceti DSM 20183</name>
    <dbReference type="NCBI Taxonomy" id="1423811"/>
    <lineage>
        <taxon>Bacteria</taxon>
        <taxon>Bacillati</taxon>
        <taxon>Bacillota</taxon>
        <taxon>Bacilli</taxon>
        <taxon>Lactobacillales</taxon>
        <taxon>Lactobacillaceae</taxon>
        <taxon>Companilactobacillus</taxon>
    </lineage>
</organism>
<dbReference type="STRING" id="1423811.FC72_GL000589"/>
<evidence type="ECO:0000259" key="3">
    <source>
        <dbReference type="Pfam" id="PF13240"/>
    </source>
</evidence>
<reference evidence="4 5" key="1">
    <citation type="journal article" date="2015" name="Genome Announc.">
        <title>Expanding the biotechnology potential of lactobacilli through comparative genomics of 213 strains and associated genera.</title>
        <authorList>
            <person name="Sun Z."/>
            <person name="Harris H.M."/>
            <person name="McCann A."/>
            <person name="Guo C."/>
            <person name="Argimon S."/>
            <person name="Zhang W."/>
            <person name="Yang X."/>
            <person name="Jeffery I.B."/>
            <person name="Cooney J.C."/>
            <person name="Kagawa T.F."/>
            <person name="Liu W."/>
            <person name="Song Y."/>
            <person name="Salvetti E."/>
            <person name="Wrobel A."/>
            <person name="Rasinkangas P."/>
            <person name="Parkhill J."/>
            <person name="Rea M.C."/>
            <person name="O'Sullivan O."/>
            <person name="Ritari J."/>
            <person name="Douillard F.P."/>
            <person name="Paul Ross R."/>
            <person name="Yang R."/>
            <person name="Briner A.E."/>
            <person name="Felis G.E."/>
            <person name="de Vos W.M."/>
            <person name="Barrangou R."/>
            <person name="Klaenhammer T.R."/>
            <person name="Caufield P.W."/>
            <person name="Cui Y."/>
            <person name="Zhang H."/>
            <person name="O'Toole P.W."/>
        </authorList>
    </citation>
    <scope>NUCLEOTIDE SEQUENCE [LARGE SCALE GENOMIC DNA]</scope>
    <source>
        <strain evidence="4 5">DSM 20183</strain>
    </source>
</reference>
<keyword evidence="2" id="KW-0472">Membrane</keyword>
<gene>
    <name evidence="4" type="ORF">FC72_GL000589</name>
</gene>
<evidence type="ECO:0000256" key="2">
    <source>
        <dbReference type="SAM" id="Phobius"/>
    </source>
</evidence>
<dbReference type="Proteomes" id="UP000050929">
    <property type="component" value="Unassembled WGS sequence"/>
</dbReference>
<dbReference type="PATRIC" id="fig|1423811.3.peg.598"/>
<proteinExistence type="predicted"/>
<keyword evidence="2" id="KW-1133">Transmembrane helix</keyword>
<dbReference type="EMBL" id="AZDG01000014">
    <property type="protein sequence ID" value="KRK64277.1"/>
    <property type="molecule type" value="Genomic_DNA"/>
</dbReference>
<name>A0A0R1IYF0_9LACO</name>
<feature type="compositionally biased region" description="Basic and acidic residues" evidence="1">
    <location>
        <begin position="55"/>
        <end position="66"/>
    </location>
</feature>
<feature type="transmembrane region" description="Helical" evidence="2">
    <location>
        <begin position="328"/>
        <end position="354"/>
    </location>
</feature>
<feature type="transmembrane region" description="Helical" evidence="2">
    <location>
        <begin position="184"/>
        <end position="201"/>
    </location>
</feature>
<feature type="transmembrane region" description="Helical" evidence="2">
    <location>
        <begin position="366"/>
        <end position="385"/>
    </location>
</feature>
<feature type="transmembrane region" description="Helical" evidence="2">
    <location>
        <begin position="289"/>
        <end position="308"/>
    </location>
</feature>
<feature type="transmembrane region" description="Helical" evidence="2">
    <location>
        <begin position="405"/>
        <end position="427"/>
    </location>
</feature>
<dbReference type="RefSeq" id="WP_057766228.1">
    <property type="nucleotide sequence ID" value="NZ_AZDG01000014.1"/>
</dbReference>
<keyword evidence="2" id="KW-0812">Transmembrane</keyword>
<keyword evidence="5" id="KW-1185">Reference proteome</keyword>
<dbReference type="Pfam" id="PF13240">
    <property type="entry name" value="Zn_Ribbon_1"/>
    <property type="match status" value="1"/>
</dbReference>
<evidence type="ECO:0000313" key="5">
    <source>
        <dbReference type="Proteomes" id="UP000050929"/>
    </source>
</evidence>